<dbReference type="OrthoDB" id="3285577at2"/>
<dbReference type="Pfam" id="PF01380">
    <property type="entry name" value="SIS"/>
    <property type="match status" value="1"/>
</dbReference>
<evidence type="ECO:0000313" key="6">
    <source>
        <dbReference type="EMBL" id="KAE8765977.1"/>
    </source>
</evidence>
<dbReference type="Proteomes" id="UP000451860">
    <property type="component" value="Unassembled WGS sequence"/>
</dbReference>
<evidence type="ECO:0000256" key="1">
    <source>
        <dbReference type="ARBA" id="ARBA00001031"/>
    </source>
</evidence>
<reference evidence="6 7" key="1">
    <citation type="submission" date="2019-10" db="EMBL/GenBank/DDBJ databases">
        <title>Georgenia wutianyii sp. nov. and Georgenia yuyongxinii sp. nov. isolated from plateau pika (Ochotona curzoniae) in the Qinghai-Tibet plateau of China.</title>
        <authorList>
            <person name="Tian Z."/>
        </authorList>
    </citation>
    <scope>NUCLEOTIDE SEQUENCE [LARGE SCALE GENOMIC DNA]</scope>
    <source>
        <strain evidence="6 7">DSM 21501</strain>
    </source>
</reference>
<dbReference type="EC" id="2.6.1.16" evidence="2"/>
<dbReference type="SUPFAM" id="SSF53697">
    <property type="entry name" value="SIS domain"/>
    <property type="match status" value="1"/>
</dbReference>
<accession>A0A7J5UUM6</accession>
<evidence type="ECO:0000313" key="7">
    <source>
        <dbReference type="Proteomes" id="UP000451860"/>
    </source>
</evidence>
<evidence type="ECO:0000256" key="3">
    <source>
        <dbReference type="ARBA" id="ARBA00016090"/>
    </source>
</evidence>
<dbReference type="InterPro" id="IPR001347">
    <property type="entry name" value="SIS_dom"/>
</dbReference>
<comment type="catalytic activity">
    <reaction evidence="1">
        <text>D-fructose 6-phosphate + L-glutamine = D-glucosamine 6-phosphate + L-glutamate</text>
        <dbReference type="Rhea" id="RHEA:13237"/>
        <dbReference type="ChEBI" id="CHEBI:29985"/>
        <dbReference type="ChEBI" id="CHEBI:58359"/>
        <dbReference type="ChEBI" id="CHEBI:58725"/>
        <dbReference type="ChEBI" id="CHEBI:61527"/>
        <dbReference type="EC" id="2.6.1.16"/>
    </reaction>
</comment>
<dbReference type="PANTHER" id="PTHR10937">
    <property type="entry name" value="GLUCOSAMINE--FRUCTOSE-6-PHOSPHATE AMINOTRANSFERASE, ISOMERIZING"/>
    <property type="match status" value="1"/>
</dbReference>
<evidence type="ECO:0000256" key="2">
    <source>
        <dbReference type="ARBA" id="ARBA00012916"/>
    </source>
</evidence>
<dbReference type="GO" id="GO:0006002">
    <property type="term" value="P:fructose 6-phosphate metabolic process"/>
    <property type="evidence" value="ECO:0007669"/>
    <property type="project" value="TreeGrafter"/>
</dbReference>
<dbReference type="PROSITE" id="PS51464">
    <property type="entry name" value="SIS"/>
    <property type="match status" value="1"/>
</dbReference>
<keyword evidence="4" id="KW-0677">Repeat</keyword>
<gene>
    <name evidence="6" type="ORF">GB883_00755</name>
</gene>
<dbReference type="Gene3D" id="3.40.50.10490">
    <property type="entry name" value="Glucose-6-phosphate isomerase like protein, domain 1"/>
    <property type="match status" value="1"/>
</dbReference>
<name>A0A7J5UUM6_9MICO</name>
<dbReference type="InterPro" id="IPR046348">
    <property type="entry name" value="SIS_dom_sf"/>
</dbReference>
<keyword evidence="7" id="KW-1185">Reference proteome</keyword>
<comment type="caution">
    <text evidence="6">The sequence shown here is derived from an EMBL/GenBank/DDBJ whole genome shotgun (WGS) entry which is preliminary data.</text>
</comment>
<dbReference type="InterPro" id="IPR035466">
    <property type="entry name" value="GlmS/AgaS_SIS"/>
</dbReference>
<dbReference type="EMBL" id="WHJE01000002">
    <property type="protein sequence ID" value="KAE8765977.1"/>
    <property type="molecule type" value="Genomic_DNA"/>
</dbReference>
<dbReference type="PANTHER" id="PTHR10937:SF0">
    <property type="entry name" value="GLUTAMINE--FRUCTOSE-6-PHOSPHATE TRANSAMINASE (ISOMERIZING)"/>
    <property type="match status" value="1"/>
</dbReference>
<protein>
    <recommendedName>
        <fullName evidence="3">Glutamine--fructose-6-phosphate aminotransferase [isomerizing]</fullName>
        <ecNumber evidence="2">2.6.1.16</ecNumber>
    </recommendedName>
</protein>
<dbReference type="GO" id="GO:0006487">
    <property type="term" value="P:protein N-linked glycosylation"/>
    <property type="evidence" value="ECO:0007669"/>
    <property type="project" value="TreeGrafter"/>
</dbReference>
<dbReference type="GO" id="GO:0004360">
    <property type="term" value="F:glutamine-fructose-6-phosphate transaminase (isomerizing) activity"/>
    <property type="evidence" value="ECO:0007669"/>
    <property type="project" value="UniProtKB-EC"/>
</dbReference>
<sequence>MKPEEFLADLIRKPEVLAALAASLRKGNPWRHLRPLPERLVLLGMGSSAYAAGVAARRMRAQGLLAVAELASSDLLPRWGSATLAVAISATGGSRETLDALGRLDDGATVAALTNTPGSPITRLAASTVPMAAEPELGGVACRTFQHTLVMLLALEDHLLGRSGERLVGTVEKAAEATAHLLATEADWRPAVAELVLGPAGTHVAAPAHRLSSAQQSALMLREGPRRAAVACESGDWAHVDVYLTKNTDYRLLSYAGSAWDEGILEWTLPRRTTVVSVGGELEGARYVLRYPHDDEDDVRLLTETLVAELVAARAWIAAEAEAAAASMTGR</sequence>
<evidence type="ECO:0000256" key="4">
    <source>
        <dbReference type="ARBA" id="ARBA00022737"/>
    </source>
</evidence>
<dbReference type="GO" id="GO:0097367">
    <property type="term" value="F:carbohydrate derivative binding"/>
    <property type="evidence" value="ECO:0007669"/>
    <property type="project" value="InterPro"/>
</dbReference>
<evidence type="ECO:0000259" key="5">
    <source>
        <dbReference type="PROSITE" id="PS51464"/>
    </source>
</evidence>
<dbReference type="GO" id="GO:0006047">
    <property type="term" value="P:UDP-N-acetylglucosamine metabolic process"/>
    <property type="evidence" value="ECO:0007669"/>
    <property type="project" value="TreeGrafter"/>
</dbReference>
<feature type="domain" description="SIS" evidence="5">
    <location>
        <begin position="20"/>
        <end position="165"/>
    </location>
</feature>
<dbReference type="RefSeq" id="WP_152201880.1">
    <property type="nucleotide sequence ID" value="NZ_VUKF01000009.1"/>
</dbReference>
<organism evidence="6 7">
    <name type="scientific">Georgenia thermotolerans</name>
    <dbReference type="NCBI Taxonomy" id="527326"/>
    <lineage>
        <taxon>Bacteria</taxon>
        <taxon>Bacillati</taxon>
        <taxon>Actinomycetota</taxon>
        <taxon>Actinomycetes</taxon>
        <taxon>Micrococcales</taxon>
        <taxon>Bogoriellaceae</taxon>
        <taxon>Georgenia</taxon>
    </lineage>
</organism>
<proteinExistence type="predicted"/>
<dbReference type="CDD" id="cd05008">
    <property type="entry name" value="SIS_GlmS_GlmD_1"/>
    <property type="match status" value="1"/>
</dbReference>
<dbReference type="AlphaFoldDB" id="A0A7J5UUM6"/>